<evidence type="ECO:0000256" key="8">
    <source>
        <dbReference type="HAMAP-Rule" id="MF_01217"/>
    </source>
</evidence>
<comment type="caution">
    <text evidence="12">The sequence shown here is derived from an EMBL/GenBank/DDBJ whole genome shotgun (WGS) entry which is preliminary data.</text>
</comment>
<dbReference type="Pfam" id="PF00550">
    <property type="entry name" value="PP-binding"/>
    <property type="match status" value="1"/>
</dbReference>
<dbReference type="NCBIfam" id="NF002148">
    <property type="entry name" value="PRK00982.1-2"/>
    <property type="match status" value="1"/>
</dbReference>
<dbReference type="InterPro" id="IPR003231">
    <property type="entry name" value="ACP"/>
</dbReference>
<dbReference type="NCBIfam" id="NF002151">
    <property type="entry name" value="PRK00982.1-5"/>
    <property type="match status" value="1"/>
</dbReference>
<dbReference type="EMBL" id="JNGW01000123">
    <property type="protein sequence ID" value="KDR51078.1"/>
    <property type="molecule type" value="Genomic_DNA"/>
</dbReference>
<dbReference type="AlphaFoldDB" id="A0A069QDW3"/>
<evidence type="ECO:0000313" key="13">
    <source>
        <dbReference type="Proteomes" id="UP000027442"/>
    </source>
</evidence>
<gene>
    <name evidence="8" type="primary">acpP</name>
    <name evidence="12" type="ORF">HMPREF1991_02865</name>
</gene>
<comment type="pathway">
    <text evidence="8 10">Lipid metabolism; fatty acid biosynthesis.</text>
</comment>
<evidence type="ECO:0000313" key="12">
    <source>
        <dbReference type="EMBL" id="KDR51078.1"/>
    </source>
</evidence>
<dbReference type="PROSITE" id="PS00012">
    <property type="entry name" value="PHOSPHOPANTETHEINE"/>
    <property type="match status" value="1"/>
</dbReference>
<evidence type="ECO:0000259" key="11">
    <source>
        <dbReference type="PROSITE" id="PS50075"/>
    </source>
</evidence>
<dbReference type="eggNOG" id="COG0236">
    <property type="taxonomic scope" value="Bacteria"/>
</dbReference>
<evidence type="ECO:0000256" key="7">
    <source>
        <dbReference type="ARBA" id="ARBA00023160"/>
    </source>
</evidence>
<dbReference type="Proteomes" id="UP000027442">
    <property type="component" value="Unassembled WGS sequence"/>
</dbReference>
<dbReference type="GO" id="GO:0016020">
    <property type="term" value="C:membrane"/>
    <property type="evidence" value="ECO:0007669"/>
    <property type="project" value="GOC"/>
</dbReference>
<evidence type="ECO:0000256" key="5">
    <source>
        <dbReference type="ARBA" id="ARBA00022832"/>
    </source>
</evidence>
<keyword evidence="4 8" id="KW-0597">Phosphoprotein</keyword>
<comment type="PTM">
    <text evidence="8">4'-phosphopantetheine is transferred from CoA to a specific serine of apo-ACP by AcpS. This modification is essential for activity because fatty acids are bound in thioester linkage to the sulfhydryl of the prosthetic group.</text>
</comment>
<dbReference type="PANTHER" id="PTHR20863:SF76">
    <property type="entry name" value="CARRIER DOMAIN-CONTAINING PROTEIN"/>
    <property type="match status" value="1"/>
</dbReference>
<evidence type="ECO:0000256" key="10">
    <source>
        <dbReference type="RuleBase" id="RU003545"/>
    </source>
</evidence>
<proteinExistence type="inferred from homology"/>
<dbReference type="UniPathway" id="UPA00094"/>
<comment type="function">
    <text evidence="1 8 10">Carrier of the growing fatty acid chain in fatty acid biosynthesis.</text>
</comment>
<reference evidence="12 13" key="1">
    <citation type="submission" date="2013-08" db="EMBL/GenBank/DDBJ databases">
        <authorList>
            <person name="Weinstock G."/>
            <person name="Sodergren E."/>
            <person name="Wylie T."/>
            <person name="Fulton L."/>
            <person name="Fulton R."/>
            <person name="Fronick C."/>
            <person name="O'Laughlin M."/>
            <person name="Godfrey J."/>
            <person name="Miner T."/>
            <person name="Herter B."/>
            <person name="Appelbaum E."/>
            <person name="Cordes M."/>
            <person name="Lek S."/>
            <person name="Wollam A."/>
            <person name="Pepin K.H."/>
            <person name="Palsikar V.B."/>
            <person name="Mitreva M."/>
            <person name="Wilson R.K."/>
        </authorList>
    </citation>
    <scope>NUCLEOTIDE SEQUENCE [LARGE SCALE GENOMIC DNA]</scope>
    <source>
        <strain evidence="12 13">ATCC 15930</strain>
    </source>
</reference>
<evidence type="ECO:0000256" key="1">
    <source>
        <dbReference type="ARBA" id="ARBA00003180"/>
    </source>
</evidence>
<dbReference type="HAMAP" id="MF_01217">
    <property type="entry name" value="Acyl_carrier"/>
    <property type="match status" value="1"/>
</dbReference>
<evidence type="ECO:0000256" key="6">
    <source>
        <dbReference type="ARBA" id="ARBA00023098"/>
    </source>
</evidence>
<evidence type="ECO:0000256" key="9">
    <source>
        <dbReference type="NCBIfam" id="TIGR00517"/>
    </source>
</evidence>
<evidence type="ECO:0000256" key="3">
    <source>
        <dbReference type="ARBA" id="ARBA00022516"/>
    </source>
</evidence>
<comment type="subcellular location">
    <subcellularLocation>
        <location evidence="8">Cytoplasm</location>
    </subcellularLocation>
</comment>
<dbReference type="InterPro" id="IPR020806">
    <property type="entry name" value="PKS_PP-bd"/>
</dbReference>
<organism evidence="12 13">
    <name type="scientific">Hoylesella loescheii DSM 19665 = JCM 12249 = ATCC 15930</name>
    <dbReference type="NCBI Taxonomy" id="1122985"/>
    <lineage>
        <taxon>Bacteria</taxon>
        <taxon>Pseudomonadati</taxon>
        <taxon>Bacteroidota</taxon>
        <taxon>Bacteroidia</taxon>
        <taxon>Bacteroidales</taxon>
        <taxon>Prevotellaceae</taxon>
        <taxon>Hoylesella</taxon>
    </lineage>
</organism>
<dbReference type="NCBIfam" id="TIGR00517">
    <property type="entry name" value="acyl_carrier"/>
    <property type="match status" value="1"/>
</dbReference>
<dbReference type="HOGENOM" id="CLU_108696_5_1_10"/>
<dbReference type="InterPro" id="IPR006162">
    <property type="entry name" value="Ppantetheine_attach_site"/>
</dbReference>
<dbReference type="InterPro" id="IPR036736">
    <property type="entry name" value="ACP-like_sf"/>
</dbReference>
<protein>
    <recommendedName>
        <fullName evidence="8 9">Acyl carrier protein</fullName>
        <shortName evidence="8">ACP</shortName>
    </recommendedName>
</protein>
<dbReference type="GO" id="GO:0005829">
    <property type="term" value="C:cytosol"/>
    <property type="evidence" value="ECO:0007669"/>
    <property type="project" value="TreeGrafter"/>
</dbReference>
<keyword evidence="7 8" id="KW-0275">Fatty acid biosynthesis</keyword>
<dbReference type="SUPFAM" id="SSF47336">
    <property type="entry name" value="ACP-like"/>
    <property type="match status" value="1"/>
</dbReference>
<keyword evidence="13" id="KW-1185">Reference proteome</keyword>
<dbReference type="InterPro" id="IPR009081">
    <property type="entry name" value="PP-bd_ACP"/>
</dbReference>
<feature type="modified residue" description="O-(pantetheine 4'-phosphoryl)serine" evidence="8">
    <location>
        <position position="59"/>
    </location>
</feature>
<dbReference type="PROSITE" id="PS50075">
    <property type="entry name" value="CARRIER"/>
    <property type="match status" value="1"/>
</dbReference>
<name>A0A069QDW3_HOYLO</name>
<dbReference type="SMART" id="SM00823">
    <property type="entry name" value="PKS_PP"/>
    <property type="match status" value="1"/>
</dbReference>
<keyword evidence="8" id="KW-0963">Cytoplasm</keyword>
<keyword evidence="2 8" id="KW-0596">Phosphopantetheine</keyword>
<dbReference type="GO" id="GO:0000036">
    <property type="term" value="F:acyl carrier activity"/>
    <property type="evidence" value="ECO:0007669"/>
    <property type="project" value="UniProtKB-UniRule"/>
</dbReference>
<keyword evidence="3 8" id="KW-0444">Lipid biosynthesis</keyword>
<accession>A0A069QDW3</accession>
<evidence type="ECO:0000256" key="2">
    <source>
        <dbReference type="ARBA" id="ARBA00022450"/>
    </source>
</evidence>
<keyword evidence="5 8" id="KW-0276">Fatty acid metabolism</keyword>
<dbReference type="FunFam" id="1.10.1200.10:FF:000001">
    <property type="entry name" value="Acyl carrier protein"/>
    <property type="match status" value="1"/>
</dbReference>
<dbReference type="PATRIC" id="fig|1122985.7.peg.2962"/>
<feature type="domain" description="Carrier" evidence="11">
    <location>
        <begin position="24"/>
        <end position="99"/>
    </location>
</feature>
<dbReference type="PANTHER" id="PTHR20863">
    <property type="entry name" value="ACYL CARRIER PROTEIN"/>
    <property type="match status" value="1"/>
</dbReference>
<dbReference type="GO" id="GO:0009245">
    <property type="term" value="P:lipid A biosynthetic process"/>
    <property type="evidence" value="ECO:0007669"/>
    <property type="project" value="TreeGrafter"/>
</dbReference>
<sequence>MISFAPEFSDEIYLQTLLNFTIMSEIESKVKAIIVDKLGVDEAEVKPEASFTNDLGADSLDTVELIMEFEKEFGISIPDDKAEKIGTVGDAIAYIAENAK</sequence>
<dbReference type="GO" id="GO:0000035">
    <property type="term" value="F:acyl binding"/>
    <property type="evidence" value="ECO:0007669"/>
    <property type="project" value="TreeGrafter"/>
</dbReference>
<evidence type="ECO:0000256" key="4">
    <source>
        <dbReference type="ARBA" id="ARBA00022553"/>
    </source>
</evidence>
<dbReference type="Gene3D" id="1.10.1200.10">
    <property type="entry name" value="ACP-like"/>
    <property type="match status" value="1"/>
</dbReference>
<dbReference type="NCBIfam" id="NF002149">
    <property type="entry name" value="PRK00982.1-3"/>
    <property type="match status" value="1"/>
</dbReference>
<dbReference type="GO" id="GO:0031177">
    <property type="term" value="F:phosphopantetheine binding"/>
    <property type="evidence" value="ECO:0007669"/>
    <property type="project" value="InterPro"/>
</dbReference>
<comment type="PTM">
    <text evidence="10">4'-phosphopantetheine is transferred from CoA to a specific serine of apo-ACP by acpS.</text>
</comment>
<comment type="similarity">
    <text evidence="8">Belongs to the acyl carrier protein (ACP) family.</text>
</comment>
<keyword evidence="6 8" id="KW-0443">Lipid metabolism</keyword>
<dbReference type="NCBIfam" id="NF002150">
    <property type="entry name" value="PRK00982.1-4"/>
    <property type="match status" value="1"/>
</dbReference>